<accession>A0A0J6V4R7</accession>
<name>A0A0J6V4R7_9HYPH</name>
<evidence type="ECO:0000256" key="1">
    <source>
        <dbReference type="SAM" id="MobiDB-lite"/>
    </source>
</evidence>
<dbReference type="EMBL" id="LABY01000143">
    <property type="protein sequence ID" value="KMO33891.1"/>
    <property type="molecule type" value="Genomic_DNA"/>
</dbReference>
<evidence type="ECO:0000313" key="3">
    <source>
        <dbReference type="Proteomes" id="UP000035955"/>
    </source>
</evidence>
<dbReference type="OrthoDB" id="7916611at2"/>
<sequence length="116" mass="12837">MSLKPIRSFTDLVTVLNRGRFSEKLDEHLTHAVETLEALPDQKGKATITITLTVAYQEGRIEVVPNVRSKLPEDKGFSGTPFWAVEGGFSVQHPSQSDMFAGPRGVNARERDRDVG</sequence>
<reference evidence="2 3" key="1">
    <citation type="submission" date="2015-03" db="EMBL/GenBank/DDBJ databases">
        <title>Genome sequencing of Methylobacterium variabile DSM 16961.</title>
        <authorList>
            <person name="Chaudhry V."/>
            <person name="Patil P.B."/>
        </authorList>
    </citation>
    <scope>NUCLEOTIDE SEQUENCE [LARGE SCALE GENOMIC DNA]</scope>
    <source>
        <strain evidence="2 3">DSM 16961</strain>
    </source>
</reference>
<evidence type="ECO:0000313" key="2">
    <source>
        <dbReference type="EMBL" id="KMO33891.1"/>
    </source>
</evidence>
<organism evidence="2 3">
    <name type="scientific">Methylobacterium variabile</name>
    <dbReference type="NCBI Taxonomy" id="298794"/>
    <lineage>
        <taxon>Bacteria</taxon>
        <taxon>Pseudomonadati</taxon>
        <taxon>Pseudomonadota</taxon>
        <taxon>Alphaproteobacteria</taxon>
        <taxon>Hyphomicrobiales</taxon>
        <taxon>Methylobacteriaceae</taxon>
        <taxon>Methylobacterium</taxon>
    </lineage>
</organism>
<proteinExistence type="predicted"/>
<keyword evidence="3" id="KW-1185">Reference proteome</keyword>
<feature type="compositionally biased region" description="Basic and acidic residues" evidence="1">
    <location>
        <begin position="107"/>
        <end position="116"/>
    </location>
</feature>
<comment type="caution">
    <text evidence="2">The sequence shown here is derived from an EMBL/GenBank/DDBJ whole genome shotgun (WGS) entry which is preliminary data.</text>
</comment>
<dbReference type="RefSeq" id="WP_048445926.1">
    <property type="nucleotide sequence ID" value="NZ_LABY01000143.1"/>
</dbReference>
<dbReference type="Proteomes" id="UP000035955">
    <property type="component" value="Unassembled WGS sequence"/>
</dbReference>
<gene>
    <name evidence="2" type="ORF">VQ02_19785</name>
</gene>
<dbReference type="AlphaFoldDB" id="A0A0J6V4R7"/>
<feature type="region of interest" description="Disordered" evidence="1">
    <location>
        <begin position="93"/>
        <end position="116"/>
    </location>
</feature>
<protein>
    <submittedName>
        <fullName evidence="2">Uncharacterized protein</fullName>
    </submittedName>
</protein>
<dbReference type="PATRIC" id="fig|298794.3.peg.1277"/>